<dbReference type="GO" id="GO:0071949">
    <property type="term" value="F:FAD binding"/>
    <property type="evidence" value="ECO:0007669"/>
    <property type="project" value="InterPro"/>
</dbReference>
<dbReference type="InterPro" id="IPR006094">
    <property type="entry name" value="Oxid_FAD_bind_N"/>
</dbReference>
<accession>X1Q652</accession>
<dbReference type="PANTHER" id="PTHR42934">
    <property type="entry name" value="GLYCOLATE OXIDASE SUBUNIT GLCD"/>
    <property type="match status" value="1"/>
</dbReference>
<dbReference type="InterPro" id="IPR016169">
    <property type="entry name" value="FAD-bd_PCMH_sub2"/>
</dbReference>
<dbReference type="InterPro" id="IPR051914">
    <property type="entry name" value="FAD-linked_OxidoTrans_Type4"/>
</dbReference>
<protein>
    <recommendedName>
        <fullName evidence="1">FAD-binding PCMH-type domain-containing protein</fullName>
    </recommendedName>
</protein>
<dbReference type="AlphaFoldDB" id="X1Q652"/>
<comment type="caution">
    <text evidence="2">The sequence shown here is derived from an EMBL/GenBank/DDBJ whole genome shotgun (WGS) entry which is preliminary data.</text>
</comment>
<feature type="non-terminal residue" evidence="2">
    <location>
        <position position="141"/>
    </location>
</feature>
<evidence type="ECO:0000259" key="1">
    <source>
        <dbReference type="PROSITE" id="PS51387"/>
    </source>
</evidence>
<dbReference type="SUPFAM" id="SSF56176">
    <property type="entry name" value="FAD-binding/transporter-associated domain-like"/>
    <property type="match status" value="1"/>
</dbReference>
<dbReference type="EMBL" id="BARV01024507">
    <property type="protein sequence ID" value="GAI46535.1"/>
    <property type="molecule type" value="Genomic_DNA"/>
</dbReference>
<dbReference type="PROSITE" id="PS51387">
    <property type="entry name" value="FAD_PCMH"/>
    <property type="match status" value="1"/>
</dbReference>
<dbReference type="Gene3D" id="3.30.465.10">
    <property type="match status" value="1"/>
</dbReference>
<organism evidence="2">
    <name type="scientific">marine sediment metagenome</name>
    <dbReference type="NCBI Taxonomy" id="412755"/>
    <lineage>
        <taxon>unclassified sequences</taxon>
        <taxon>metagenomes</taxon>
        <taxon>ecological metagenomes</taxon>
    </lineage>
</organism>
<evidence type="ECO:0000313" key="2">
    <source>
        <dbReference type="EMBL" id="GAI46535.1"/>
    </source>
</evidence>
<dbReference type="PANTHER" id="PTHR42934:SF2">
    <property type="entry name" value="GLYCOLATE OXIDASE SUBUNIT GLCD"/>
    <property type="match status" value="1"/>
</dbReference>
<name>X1Q652_9ZZZZ</name>
<dbReference type="InterPro" id="IPR016166">
    <property type="entry name" value="FAD-bd_PCMH"/>
</dbReference>
<sequence length="141" mass="15783">MSELFRKLENIVKEKYISNSLYVRHAYSRNVDPVLQGVPDFVIRPKDAKEISEILKVANEENISVTPRGGGDCEFGGSKPIGDGGIVLDLKRMNNVINLDQENLIVTVEAGISWAKLNEHLCHFDLWMPGGCNIGERKIDM</sequence>
<dbReference type="Pfam" id="PF01565">
    <property type="entry name" value="FAD_binding_4"/>
    <property type="match status" value="1"/>
</dbReference>
<feature type="domain" description="FAD-binding PCMH-type" evidence="1">
    <location>
        <begin position="35"/>
        <end position="141"/>
    </location>
</feature>
<dbReference type="InterPro" id="IPR036318">
    <property type="entry name" value="FAD-bd_PCMH-like_sf"/>
</dbReference>
<reference evidence="2" key="1">
    <citation type="journal article" date="2014" name="Front. Microbiol.">
        <title>High frequency of phylogenetically diverse reductive dehalogenase-homologous genes in deep subseafloor sedimentary metagenomes.</title>
        <authorList>
            <person name="Kawai M."/>
            <person name="Futagami T."/>
            <person name="Toyoda A."/>
            <person name="Takaki Y."/>
            <person name="Nishi S."/>
            <person name="Hori S."/>
            <person name="Arai W."/>
            <person name="Tsubouchi T."/>
            <person name="Morono Y."/>
            <person name="Uchiyama I."/>
            <person name="Ito T."/>
            <person name="Fujiyama A."/>
            <person name="Inagaki F."/>
            <person name="Takami H."/>
        </authorList>
    </citation>
    <scope>NUCLEOTIDE SEQUENCE</scope>
    <source>
        <strain evidence="2">Expedition CK06-06</strain>
    </source>
</reference>
<proteinExistence type="predicted"/>
<gene>
    <name evidence="2" type="ORF">S06H3_39988</name>
</gene>